<feature type="non-terminal residue" evidence="1">
    <location>
        <position position="1"/>
    </location>
</feature>
<proteinExistence type="predicted"/>
<evidence type="ECO:0000313" key="1">
    <source>
        <dbReference type="EMBL" id="KAF7623405.1"/>
    </source>
</evidence>
<reference evidence="1" key="1">
    <citation type="journal article" date="2020" name="Ecol. Evol.">
        <title>Genome structure and content of the rice root-knot nematode (Meloidogyne graminicola).</title>
        <authorList>
            <person name="Phan N.T."/>
            <person name="Danchin E.G.J."/>
            <person name="Klopp C."/>
            <person name="Perfus-Barbeoch L."/>
            <person name="Kozlowski D.K."/>
            <person name="Koutsovoulos G.D."/>
            <person name="Lopez-Roques C."/>
            <person name="Bouchez O."/>
            <person name="Zahm M."/>
            <person name="Besnard G."/>
            <person name="Bellafiore S."/>
        </authorList>
    </citation>
    <scope>NUCLEOTIDE SEQUENCE</scope>
    <source>
        <strain evidence="1">VN-18</strain>
    </source>
</reference>
<organism evidence="1 2">
    <name type="scientific">Meloidogyne graminicola</name>
    <dbReference type="NCBI Taxonomy" id="189291"/>
    <lineage>
        <taxon>Eukaryota</taxon>
        <taxon>Metazoa</taxon>
        <taxon>Ecdysozoa</taxon>
        <taxon>Nematoda</taxon>
        <taxon>Chromadorea</taxon>
        <taxon>Rhabditida</taxon>
        <taxon>Tylenchina</taxon>
        <taxon>Tylenchomorpha</taxon>
        <taxon>Tylenchoidea</taxon>
        <taxon>Meloidogynidae</taxon>
        <taxon>Meloidogyninae</taxon>
        <taxon>Meloidogyne</taxon>
    </lineage>
</organism>
<dbReference type="Proteomes" id="UP000605970">
    <property type="component" value="Unassembled WGS sequence"/>
</dbReference>
<name>A0A8S9ZAE1_9BILA</name>
<keyword evidence="2" id="KW-1185">Reference proteome</keyword>
<gene>
    <name evidence="1" type="ORF">Mgra_00010264</name>
</gene>
<comment type="caution">
    <text evidence="1">The sequence shown here is derived from an EMBL/GenBank/DDBJ whole genome shotgun (WGS) entry which is preliminary data.</text>
</comment>
<dbReference type="EMBL" id="JABEBT010000253">
    <property type="protein sequence ID" value="KAF7623405.1"/>
    <property type="molecule type" value="Genomic_DNA"/>
</dbReference>
<sequence>MFVLMFVVVVVLMNKLFW</sequence>
<protein>
    <submittedName>
        <fullName evidence="1">Uncharacterized protein</fullName>
    </submittedName>
</protein>
<accession>A0A8S9ZAE1</accession>
<evidence type="ECO:0000313" key="2">
    <source>
        <dbReference type="Proteomes" id="UP000605970"/>
    </source>
</evidence>
<dbReference type="AlphaFoldDB" id="A0A8S9ZAE1"/>